<dbReference type="InterPro" id="IPR037035">
    <property type="entry name" value="GK-like_C_sf"/>
</dbReference>
<feature type="domain" description="MOFRL" evidence="1">
    <location>
        <begin position="327"/>
        <end position="432"/>
    </location>
</feature>
<dbReference type="Proteomes" id="UP001549749">
    <property type="component" value="Unassembled WGS sequence"/>
</dbReference>
<dbReference type="Pfam" id="PF05161">
    <property type="entry name" value="MOFRL"/>
    <property type="match status" value="1"/>
</dbReference>
<keyword evidence="3" id="KW-0808">Transferase</keyword>
<dbReference type="EMBL" id="JBEXAC010000002">
    <property type="protein sequence ID" value="MET7000225.1"/>
    <property type="molecule type" value="Genomic_DNA"/>
</dbReference>
<name>A0ABV2TC63_9BACT</name>
<dbReference type="InterPro" id="IPR025286">
    <property type="entry name" value="MOFRL_assoc_dom"/>
</dbReference>
<dbReference type="SUPFAM" id="SSF82544">
    <property type="entry name" value="GckA/TtuD-like"/>
    <property type="match status" value="1"/>
</dbReference>
<keyword evidence="4" id="KW-1185">Reference proteome</keyword>
<sequence>MSDVTGAATAHATAIFLEGVSAVHPAALMHKNVQPVPGGIQIAGTFFPLAPGAKIGIIGAGKAVAAMAQALENILSDYPLYGLVITKYDHTLPLQHIEIIAAAHPVPDAQGVAATRRLLHLADNRAPQDLLLFLLSGGASALLADYPEGSSLEEVQRLFELLLKSGADIHEMNTVRKHVSGIKGGQLAKKIYPATLCTLILSDVPGNDPHVIGSGPTVPDPSTFADTLTILERYALVPQIPPALLEHLRKGLAGAIPETPKPGDPHFSHTHNYLTGTNTLSLEAAAHKARQLGYHTEILTDTATGDAATLGRQLAQQAIDWQGPTPACLLIGGESTVQVTGTGLGGRNQQLALAAGPLLQAYPHITLLSGGTDGTDGPTDAAGAVVNAAIMQQATALHLDAQAYLRNNDAYHFFEAAGGLLKTGPTQTNVMDIVVVIIEAVSF</sequence>
<dbReference type="Pfam" id="PF13660">
    <property type="entry name" value="DUF4147"/>
    <property type="match status" value="1"/>
</dbReference>
<gene>
    <name evidence="3" type="ORF">ABR189_22730</name>
</gene>
<dbReference type="Gene3D" id="3.40.1480.10">
    <property type="entry name" value="MOFRL domain"/>
    <property type="match status" value="1"/>
</dbReference>
<evidence type="ECO:0000313" key="4">
    <source>
        <dbReference type="Proteomes" id="UP001549749"/>
    </source>
</evidence>
<reference evidence="3 4" key="1">
    <citation type="submission" date="2024-06" db="EMBL/GenBank/DDBJ databases">
        <title>Chitinophaga defluvii sp. nov., isolated from municipal sewage.</title>
        <authorList>
            <person name="Zhang L."/>
        </authorList>
    </citation>
    <scope>NUCLEOTIDE SEQUENCE [LARGE SCALE GENOMIC DNA]</scope>
    <source>
        <strain evidence="3 4">H8</strain>
    </source>
</reference>
<dbReference type="PANTHER" id="PTHR12227">
    <property type="entry name" value="GLYCERATE KINASE"/>
    <property type="match status" value="1"/>
</dbReference>
<keyword evidence="3" id="KW-0418">Kinase</keyword>
<protein>
    <submittedName>
        <fullName evidence="3">Glycerate kinase</fullName>
    </submittedName>
</protein>
<evidence type="ECO:0000259" key="2">
    <source>
        <dbReference type="Pfam" id="PF13660"/>
    </source>
</evidence>
<evidence type="ECO:0000313" key="3">
    <source>
        <dbReference type="EMBL" id="MET7000225.1"/>
    </source>
</evidence>
<organism evidence="3 4">
    <name type="scientific">Chitinophaga defluvii</name>
    <dbReference type="NCBI Taxonomy" id="3163343"/>
    <lineage>
        <taxon>Bacteria</taxon>
        <taxon>Pseudomonadati</taxon>
        <taxon>Bacteroidota</taxon>
        <taxon>Chitinophagia</taxon>
        <taxon>Chitinophagales</taxon>
        <taxon>Chitinophagaceae</taxon>
        <taxon>Chitinophaga</taxon>
    </lineage>
</organism>
<dbReference type="GO" id="GO:0016301">
    <property type="term" value="F:kinase activity"/>
    <property type="evidence" value="ECO:0007669"/>
    <property type="project" value="UniProtKB-KW"/>
</dbReference>
<evidence type="ECO:0000259" key="1">
    <source>
        <dbReference type="Pfam" id="PF05161"/>
    </source>
</evidence>
<dbReference type="RefSeq" id="WP_354662785.1">
    <property type="nucleotide sequence ID" value="NZ_JBEXAC010000002.1"/>
</dbReference>
<dbReference type="InterPro" id="IPR038614">
    <property type="entry name" value="GK_N_sf"/>
</dbReference>
<accession>A0ABV2TC63</accession>
<comment type="caution">
    <text evidence="3">The sequence shown here is derived from an EMBL/GenBank/DDBJ whole genome shotgun (WGS) entry which is preliminary data.</text>
</comment>
<dbReference type="Gene3D" id="3.40.50.10180">
    <property type="entry name" value="Glycerate kinase, MOFRL-like N-terminal domain"/>
    <property type="match status" value="1"/>
</dbReference>
<dbReference type="InterPro" id="IPR039760">
    <property type="entry name" value="MOFRL_protein"/>
</dbReference>
<feature type="domain" description="MOFRL-associated" evidence="2">
    <location>
        <begin position="12"/>
        <end position="248"/>
    </location>
</feature>
<dbReference type="PANTHER" id="PTHR12227:SF0">
    <property type="entry name" value="GLYCERATE KINASE"/>
    <property type="match status" value="1"/>
</dbReference>
<dbReference type="InterPro" id="IPR007835">
    <property type="entry name" value="MOFRL"/>
</dbReference>
<proteinExistence type="predicted"/>